<dbReference type="Proteomes" id="UP000268313">
    <property type="component" value="Unassembled WGS sequence"/>
</dbReference>
<dbReference type="Gene3D" id="3.40.50.300">
    <property type="entry name" value="P-loop containing nucleotide triphosphate hydrolases"/>
    <property type="match status" value="1"/>
</dbReference>
<gene>
    <name evidence="11" type="primary">gspE</name>
    <name evidence="11" type="ORF">D7X32_25375</name>
</gene>
<dbReference type="EC" id="7.4.2.8" evidence="7"/>
<evidence type="ECO:0000256" key="4">
    <source>
        <dbReference type="ARBA" id="ARBA00022840"/>
    </source>
</evidence>
<evidence type="ECO:0000259" key="10">
    <source>
        <dbReference type="PROSITE" id="PS00662"/>
    </source>
</evidence>
<dbReference type="SUPFAM" id="SSF52540">
    <property type="entry name" value="P-loop containing nucleoside triphosphate hydrolases"/>
    <property type="match status" value="1"/>
</dbReference>
<evidence type="ECO:0000256" key="9">
    <source>
        <dbReference type="SAM" id="MobiDB-lite"/>
    </source>
</evidence>
<evidence type="ECO:0000256" key="8">
    <source>
        <dbReference type="ARBA" id="ARBA00034006"/>
    </source>
</evidence>
<evidence type="ECO:0000256" key="5">
    <source>
        <dbReference type="ARBA" id="ARBA00022927"/>
    </source>
</evidence>
<dbReference type="FunFam" id="3.30.450.90:FF:000001">
    <property type="entry name" value="Type II secretion system ATPase GspE"/>
    <property type="match status" value="1"/>
</dbReference>
<name>A0A3A8KBT2_9BACT</name>
<keyword evidence="4" id="KW-0067">ATP-binding</keyword>
<evidence type="ECO:0000256" key="3">
    <source>
        <dbReference type="ARBA" id="ARBA00022741"/>
    </source>
</evidence>
<dbReference type="PANTHER" id="PTHR30258:SF2">
    <property type="entry name" value="COMG OPERON PROTEIN 1"/>
    <property type="match status" value="1"/>
</dbReference>
<dbReference type="CDD" id="cd01129">
    <property type="entry name" value="PulE-GspE-like"/>
    <property type="match status" value="1"/>
</dbReference>
<dbReference type="GO" id="GO:0005524">
    <property type="term" value="F:ATP binding"/>
    <property type="evidence" value="ECO:0007669"/>
    <property type="project" value="UniProtKB-KW"/>
</dbReference>
<dbReference type="InterPro" id="IPR037257">
    <property type="entry name" value="T2SS_E_N_sf"/>
</dbReference>
<evidence type="ECO:0000256" key="6">
    <source>
        <dbReference type="ARBA" id="ARBA00022967"/>
    </source>
</evidence>
<dbReference type="RefSeq" id="WP_120605148.1">
    <property type="nucleotide sequence ID" value="NZ_JABFJX010000121.1"/>
</dbReference>
<keyword evidence="2" id="KW-0813">Transport</keyword>
<dbReference type="Gene3D" id="3.30.450.90">
    <property type="match status" value="1"/>
</dbReference>
<dbReference type="Pfam" id="PF00437">
    <property type="entry name" value="T2SSE"/>
    <property type="match status" value="1"/>
</dbReference>
<dbReference type="OrthoDB" id="9805147at2"/>
<dbReference type="EMBL" id="RAWE01000105">
    <property type="protein sequence ID" value="RKG99861.1"/>
    <property type="molecule type" value="Genomic_DNA"/>
</dbReference>
<comment type="similarity">
    <text evidence="1">Belongs to the GSP E family.</text>
</comment>
<sequence>MDLTADTPTSQGSTATPDVSGGRNDATQIVAHGQAYLCGRPLGEILRALVPALTPEKIQEALATQQEKGGRLGEVLVGMKAVSEEDVARALGHQLDLPYLQRIFVEEVDAELVKRIPINFARQTQLLPLSVEGDEVVLAVADPLDTTALDHARLLLGQGIQPRIALASTIVDAINSVYDRSVNEAEALVDEMETTEDLDSLAHELEEPKDLLDADDEAPVIRLVNSVLFRAAKERASDIHIEPMERELLVRFRIDGVLQEVIKPPKRYQNSIIARVKVMGQLNIAEKRLPQDGRIRIKLAGRDIDIRLSTTPTSFGERIVMRLLDKTATLLDLAEIGMSQQVLGNMQSVIKRSHGIVLVTGPTGSGKTTTLYGALSKINTPDLNILTVEDPVEYQLKGIGQMAIAPKIGLTFAQGLRSFLRQDPDVIMVGEIRDKETAEIAIQASLTGHLVLSTVHTNDAAGAVTRLVDMGVQPFLVASSLTGILAQRLVRRVCPDCREAYTPTDAELQELGFTVKSFKERFGTDRIYRAVGCPSCNRNGYRGRSGIYEFLFVDDDVRQLVLKNVDASTIKKSALAKGMITLLEDGVRKIALGETTIAEVLSITQEDI</sequence>
<dbReference type="InterPro" id="IPR001482">
    <property type="entry name" value="T2SS/T4SS_dom"/>
</dbReference>
<keyword evidence="12" id="KW-1185">Reference proteome</keyword>
<dbReference type="SUPFAM" id="SSF160246">
    <property type="entry name" value="EspE N-terminal domain-like"/>
    <property type="match status" value="1"/>
</dbReference>
<keyword evidence="5" id="KW-0653">Protein transport</keyword>
<dbReference type="GO" id="GO:0016887">
    <property type="term" value="F:ATP hydrolysis activity"/>
    <property type="evidence" value="ECO:0007669"/>
    <property type="project" value="TreeGrafter"/>
</dbReference>
<dbReference type="InterPro" id="IPR013369">
    <property type="entry name" value="T2SS_GspE"/>
</dbReference>
<proteinExistence type="inferred from homology"/>
<evidence type="ECO:0000313" key="12">
    <source>
        <dbReference type="Proteomes" id="UP000268313"/>
    </source>
</evidence>
<dbReference type="Gene3D" id="3.30.300.160">
    <property type="entry name" value="Type II secretion system, protein E, N-terminal domain"/>
    <property type="match status" value="1"/>
</dbReference>
<dbReference type="GO" id="GO:0005886">
    <property type="term" value="C:plasma membrane"/>
    <property type="evidence" value="ECO:0007669"/>
    <property type="project" value="TreeGrafter"/>
</dbReference>
<dbReference type="AlphaFoldDB" id="A0A3A8KBT2"/>
<comment type="catalytic activity">
    <reaction evidence="8">
        <text>ATP + H2O + cellular proteinSide 1 = ADP + phosphate + cellular proteinSide 2.</text>
        <dbReference type="EC" id="7.4.2.8"/>
    </reaction>
</comment>
<dbReference type="NCBIfam" id="TIGR02533">
    <property type="entry name" value="type_II_gspE"/>
    <property type="match status" value="1"/>
</dbReference>
<dbReference type="GO" id="GO:0008564">
    <property type="term" value="F:protein-exporting ATPase activity"/>
    <property type="evidence" value="ECO:0007669"/>
    <property type="project" value="UniProtKB-EC"/>
</dbReference>
<organism evidence="11 12">
    <name type="scientific">Corallococcus carmarthensis</name>
    <dbReference type="NCBI Taxonomy" id="2316728"/>
    <lineage>
        <taxon>Bacteria</taxon>
        <taxon>Pseudomonadati</taxon>
        <taxon>Myxococcota</taxon>
        <taxon>Myxococcia</taxon>
        <taxon>Myxococcales</taxon>
        <taxon>Cystobacterineae</taxon>
        <taxon>Myxococcaceae</taxon>
        <taxon>Corallococcus</taxon>
    </lineage>
</organism>
<feature type="region of interest" description="Disordered" evidence="9">
    <location>
        <begin position="1"/>
        <end position="24"/>
    </location>
</feature>
<keyword evidence="6" id="KW-1278">Translocase</keyword>
<evidence type="ECO:0000256" key="1">
    <source>
        <dbReference type="ARBA" id="ARBA00006611"/>
    </source>
</evidence>
<dbReference type="PANTHER" id="PTHR30258">
    <property type="entry name" value="TYPE II SECRETION SYSTEM PROTEIN GSPE-RELATED"/>
    <property type="match status" value="1"/>
</dbReference>
<comment type="caution">
    <text evidence="11">The sequence shown here is derived from an EMBL/GenBank/DDBJ whole genome shotgun (WGS) entry which is preliminary data.</text>
</comment>
<accession>A0A3A8KBT2</accession>
<dbReference type="GO" id="GO:0015628">
    <property type="term" value="P:protein secretion by the type II secretion system"/>
    <property type="evidence" value="ECO:0007669"/>
    <property type="project" value="InterPro"/>
</dbReference>
<dbReference type="InterPro" id="IPR007831">
    <property type="entry name" value="T2SS_GspE_N"/>
</dbReference>
<dbReference type="FunFam" id="3.40.50.300:FF:000398">
    <property type="entry name" value="Type IV pilus assembly ATPase PilB"/>
    <property type="match status" value="1"/>
</dbReference>
<dbReference type="Pfam" id="PF05157">
    <property type="entry name" value="MshEN"/>
    <property type="match status" value="1"/>
</dbReference>
<feature type="compositionally biased region" description="Polar residues" evidence="9">
    <location>
        <begin position="1"/>
        <end position="17"/>
    </location>
</feature>
<evidence type="ECO:0000256" key="2">
    <source>
        <dbReference type="ARBA" id="ARBA00022448"/>
    </source>
</evidence>
<keyword evidence="3" id="KW-0547">Nucleotide-binding</keyword>
<evidence type="ECO:0000313" key="11">
    <source>
        <dbReference type="EMBL" id="RKG99861.1"/>
    </source>
</evidence>
<protein>
    <recommendedName>
        <fullName evidence="7">protein-secreting ATPase</fullName>
        <ecNumber evidence="7">7.4.2.8</ecNumber>
    </recommendedName>
</protein>
<dbReference type="PROSITE" id="PS00662">
    <property type="entry name" value="T2SP_E"/>
    <property type="match status" value="1"/>
</dbReference>
<dbReference type="GO" id="GO:0015627">
    <property type="term" value="C:type II protein secretion system complex"/>
    <property type="evidence" value="ECO:0007669"/>
    <property type="project" value="InterPro"/>
</dbReference>
<feature type="domain" description="Bacterial type II secretion system protein E" evidence="10">
    <location>
        <begin position="420"/>
        <end position="434"/>
    </location>
</feature>
<reference evidence="12" key="1">
    <citation type="submission" date="2018-09" db="EMBL/GenBank/DDBJ databases">
        <authorList>
            <person name="Livingstone P.G."/>
            <person name="Whitworth D.E."/>
        </authorList>
    </citation>
    <scope>NUCLEOTIDE SEQUENCE [LARGE SCALE GENOMIC DNA]</scope>
    <source>
        <strain evidence="12">CA043D</strain>
    </source>
</reference>
<dbReference type="InterPro" id="IPR027417">
    <property type="entry name" value="P-loop_NTPase"/>
</dbReference>
<evidence type="ECO:0000256" key="7">
    <source>
        <dbReference type="ARBA" id="ARBA00024382"/>
    </source>
</evidence>